<gene>
    <name evidence="2" type="ORF">V5E97_09975</name>
</gene>
<organism evidence="2">
    <name type="scientific">Singulisphaera sp. Ch08</name>
    <dbReference type="NCBI Taxonomy" id="3120278"/>
    <lineage>
        <taxon>Bacteria</taxon>
        <taxon>Pseudomonadati</taxon>
        <taxon>Planctomycetota</taxon>
        <taxon>Planctomycetia</taxon>
        <taxon>Isosphaerales</taxon>
        <taxon>Isosphaeraceae</taxon>
        <taxon>Singulisphaera</taxon>
    </lineage>
</organism>
<feature type="domain" description="NAD-dependent epimerase/dehydratase" evidence="1">
    <location>
        <begin position="1"/>
        <end position="140"/>
    </location>
</feature>
<dbReference type="InterPro" id="IPR001509">
    <property type="entry name" value="Epimerase_deHydtase"/>
</dbReference>
<dbReference type="InterPro" id="IPR036291">
    <property type="entry name" value="NAD(P)-bd_dom_sf"/>
</dbReference>
<dbReference type="SUPFAM" id="SSF51735">
    <property type="entry name" value="NAD(P)-binding Rossmann-fold domains"/>
    <property type="match status" value="1"/>
</dbReference>
<sequence>MGTLRLIEAARAAGVKRFIFISTCAVYDTILGDRPLDEAHPLWPASHYGAHKAALEAFVHSYGMGQGYPICALRPTGIYGLAHPPRKSKWFDLVSAVARGEKVECRRGGKEVHAADVACAVAVLLTAETKAISGQSFNCCDRYVSEHEVATIAQERSGARGAILGTPSAPKNQIVTTKLQALGMQFGGRPLLEQTIDEMLVATSSTQG</sequence>
<proteinExistence type="predicted"/>
<name>A0AAU7CM52_9BACT</name>
<dbReference type="CDD" id="cd08946">
    <property type="entry name" value="SDR_e"/>
    <property type="match status" value="1"/>
</dbReference>
<protein>
    <submittedName>
        <fullName evidence="2">SDR family oxidoreductase</fullName>
    </submittedName>
</protein>
<evidence type="ECO:0000259" key="1">
    <source>
        <dbReference type="Pfam" id="PF01370"/>
    </source>
</evidence>
<reference evidence="2" key="1">
    <citation type="submission" date="2024-05" db="EMBL/GenBank/DDBJ databases">
        <title>Planctomycetes of the genus Singulisphaera possess chitinolytic capabilities.</title>
        <authorList>
            <person name="Ivanova A."/>
        </authorList>
    </citation>
    <scope>NUCLEOTIDE SEQUENCE</scope>
    <source>
        <strain evidence="2">Ch08T</strain>
    </source>
</reference>
<dbReference type="PANTHER" id="PTHR43245">
    <property type="entry name" value="BIFUNCTIONAL POLYMYXIN RESISTANCE PROTEIN ARNA"/>
    <property type="match status" value="1"/>
</dbReference>
<dbReference type="InterPro" id="IPR050177">
    <property type="entry name" value="Lipid_A_modif_metabolic_enz"/>
</dbReference>
<dbReference type="EMBL" id="CP155447">
    <property type="protein sequence ID" value="XBH06340.1"/>
    <property type="molecule type" value="Genomic_DNA"/>
</dbReference>
<evidence type="ECO:0000313" key="2">
    <source>
        <dbReference type="EMBL" id="XBH06340.1"/>
    </source>
</evidence>
<dbReference type="RefSeq" id="WP_406699191.1">
    <property type="nucleotide sequence ID" value="NZ_CP155447.1"/>
</dbReference>
<dbReference type="Gene3D" id="3.40.50.720">
    <property type="entry name" value="NAD(P)-binding Rossmann-like Domain"/>
    <property type="match status" value="1"/>
</dbReference>
<dbReference type="PANTHER" id="PTHR43245:SF58">
    <property type="entry name" value="BLL5923 PROTEIN"/>
    <property type="match status" value="1"/>
</dbReference>
<dbReference type="AlphaFoldDB" id="A0AAU7CM52"/>
<dbReference type="Pfam" id="PF01370">
    <property type="entry name" value="Epimerase"/>
    <property type="match status" value="1"/>
</dbReference>
<accession>A0AAU7CM52</accession>